<gene>
    <name evidence="2" type="ORF">SPI_03385</name>
</gene>
<dbReference type="InterPro" id="IPR036188">
    <property type="entry name" value="FAD/NAD-bd_sf"/>
</dbReference>
<dbReference type="GO" id="GO:0004497">
    <property type="term" value="F:monooxygenase activity"/>
    <property type="evidence" value="ECO:0007669"/>
    <property type="project" value="UniProtKB-KW"/>
</dbReference>
<dbReference type="SUPFAM" id="SSF51905">
    <property type="entry name" value="FAD/NAD(P)-binding domain"/>
    <property type="match status" value="2"/>
</dbReference>
<organism evidence="2 3">
    <name type="scientific">Niveomyces insectorum RCEF 264</name>
    <dbReference type="NCBI Taxonomy" id="1081102"/>
    <lineage>
        <taxon>Eukaryota</taxon>
        <taxon>Fungi</taxon>
        <taxon>Dikarya</taxon>
        <taxon>Ascomycota</taxon>
        <taxon>Pezizomycotina</taxon>
        <taxon>Sordariomycetes</taxon>
        <taxon>Hypocreomycetidae</taxon>
        <taxon>Hypocreales</taxon>
        <taxon>Cordycipitaceae</taxon>
        <taxon>Niveomyces</taxon>
    </lineage>
</organism>
<dbReference type="GO" id="GO:0050660">
    <property type="term" value="F:flavin adenine dinucleotide binding"/>
    <property type="evidence" value="ECO:0007669"/>
    <property type="project" value="TreeGrafter"/>
</dbReference>
<comment type="caution">
    <text evidence="2">The sequence shown here is derived from an EMBL/GenBank/DDBJ whole genome shotgun (WGS) entry which is preliminary data.</text>
</comment>
<sequence>MATPIPPPAPLPDLSLHPEVQRDQVDAGKIVNDWISGLENRFKTKSFGDLSALFIEDCWWKDNVGLSWDVTTRHGLGPIAAYLSSAPCLPSNLQVATRAGVQPLLMDAGGMFWIQSGFTFRHPHGQGNGFVRLANVGKSDWKAWIVATNLQELDFQKELQTANDTTTAISRHLPATNGNSDANKDLQVLIVGAGQCGLGLGARLKNMGINTLLVEKSARVGDVWRKRYDNTTLHTPRYSDSLPFLRTPDNWPKWLYKDKVADFLECYSRLLGLDVLLNTSITHARYDEKEKRYHVEVEGPSGTQVLRPRHLVFAAGIFRETPRNPDIPGQDLFRGQIYNPAQLNAAADIPDLQTKKVVVVGMGNTAHDIAYDLATHGAKEVTMVQRSPICSVSTNSLETIVTSIWNTEGVRQEDADLAMHSFPLSVLRTMGVGLSKVISAFDKDMVEGLKKAGVALNTGDDGVGITDHQLVKGGSFYVDQGANKMIIDGRIKIARSDGGVKSITATGLTLADGSTLDADVIVFAIGYDFNDHIMKEVLDPADFEKIGNVFDLDDDNGQERYGMVRPTKLPGFWFLFGSFAQVRWLTRILSLEIAAVEKGLNTTYFDWSS</sequence>
<dbReference type="PANTHER" id="PTHR43539:SF24">
    <property type="entry name" value="FAD_NAD(P)-BINDING DOMAIN-CONTAINING PROTEIN-RELATED"/>
    <property type="match status" value="1"/>
</dbReference>
<dbReference type="AlphaFoldDB" id="A0A167XAU1"/>
<dbReference type="STRING" id="1081102.A0A167XAU1"/>
<dbReference type="OrthoDB" id="74360at2759"/>
<name>A0A167XAU1_9HYPO</name>
<accession>A0A167XAU1</accession>
<dbReference type="EMBL" id="AZHD01000004">
    <property type="protein sequence ID" value="OAA64738.1"/>
    <property type="molecule type" value="Genomic_DNA"/>
</dbReference>
<keyword evidence="2" id="KW-0503">Monooxygenase</keyword>
<proteinExistence type="predicted"/>
<keyword evidence="1" id="KW-0560">Oxidoreductase</keyword>
<keyword evidence="3" id="KW-1185">Reference proteome</keyword>
<evidence type="ECO:0000256" key="1">
    <source>
        <dbReference type="ARBA" id="ARBA00023002"/>
    </source>
</evidence>
<dbReference type="Proteomes" id="UP000076874">
    <property type="component" value="Unassembled WGS sequence"/>
</dbReference>
<reference evidence="2 3" key="1">
    <citation type="journal article" date="2016" name="Genome Biol. Evol.">
        <title>Divergent and convergent evolution of fungal pathogenicity.</title>
        <authorList>
            <person name="Shang Y."/>
            <person name="Xiao G."/>
            <person name="Zheng P."/>
            <person name="Cen K."/>
            <person name="Zhan S."/>
            <person name="Wang C."/>
        </authorList>
    </citation>
    <scope>NUCLEOTIDE SEQUENCE [LARGE SCALE GENOMIC DNA]</scope>
    <source>
        <strain evidence="2 3">RCEF 264</strain>
    </source>
</reference>
<dbReference type="Gene3D" id="3.50.50.60">
    <property type="entry name" value="FAD/NAD(P)-binding domain"/>
    <property type="match status" value="1"/>
</dbReference>
<dbReference type="InterPro" id="IPR050982">
    <property type="entry name" value="Auxin_biosynth/cation_transpt"/>
</dbReference>
<dbReference type="Pfam" id="PF13738">
    <property type="entry name" value="Pyr_redox_3"/>
    <property type="match status" value="1"/>
</dbReference>
<protein>
    <submittedName>
        <fullName evidence="2">Flavin monooxygenase-like protein</fullName>
    </submittedName>
</protein>
<evidence type="ECO:0000313" key="2">
    <source>
        <dbReference type="EMBL" id="OAA64738.1"/>
    </source>
</evidence>
<dbReference type="PANTHER" id="PTHR43539">
    <property type="entry name" value="FLAVIN-BINDING MONOOXYGENASE-LIKE PROTEIN (AFU_ORTHOLOGUE AFUA_4G09220)"/>
    <property type="match status" value="1"/>
</dbReference>
<evidence type="ECO:0000313" key="3">
    <source>
        <dbReference type="Proteomes" id="UP000076874"/>
    </source>
</evidence>